<evidence type="ECO:0000313" key="1">
    <source>
        <dbReference type="EMBL" id="MBB3118373.1"/>
    </source>
</evidence>
<protein>
    <submittedName>
        <fullName evidence="1">Uncharacterized protein</fullName>
    </submittedName>
</protein>
<accession>A0A7W5FTN7</accession>
<dbReference type="RefSeq" id="WP_221208067.1">
    <property type="nucleotide sequence ID" value="NZ_JACHXD010000003.1"/>
</dbReference>
<name>A0A7W5FTN7_9BURK</name>
<dbReference type="AlphaFoldDB" id="A0A7W5FTN7"/>
<comment type="caution">
    <text evidence="1">The sequence shown here is derived from an EMBL/GenBank/DDBJ whole genome shotgun (WGS) entry which is preliminary data.</text>
</comment>
<reference evidence="1 2" key="1">
    <citation type="submission" date="2020-08" db="EMBL/GenBank/DDBJ databases">
        <title>Genomic Encyclopedia of Type Strains, Phase III (KMG-III): the genomes of soil and plant-associated and newly described type strains.</title>
        <authorList>
            <person name="Whitman W."/>
        </authorList>
    </citation>
    <scope>NUCLEOTIDE SEQUENCE [LARGE SCALE GENOMIC DNA]</scope>
    <source>
        <strain evidence="1 2">CECT 8897</strain>
    </source>
</reference>
<dbReference type="Proteomes" id="UP000541535">
    <property type="component" value="Unassembled WGS sequence"/>
</dbReference>
<keyword evidence="2" id="KW-1185">Reference proteome</keyword>
<proteinExistence type="predicted"/>
<gene>
    <name evidence="1" type="ORF">FHS03_001404</name>
</gene>
<dbReference type="EMBL" id="JACHXD010000003">
    <property type="protein sequence ID" value="MBB3118373.1"/>
    <property type="molecule type" value="Genomic_DNA"/>
</dbReference>
<organism evidence="1 2">
    <name type="scientific">Pseudoduganella violacea</name>
    <dbReference type="NCBI Taxonomy" id="1715466"/>
    <lineage>
        <taxon>Bacteria</taxon>
        <taxon>Pseudomonadati</taxon>
        <taxon>Pseudomonadota</taxon>
        <taxon>Betaproteobacteria</taxon>
        <taxon>Burkholderiales</taxon>
        <taxon>Oxalobacteraceae</taxon>
        <taxon>Telluria group</taxon>
        <taxon>Pseudoduganella</taxon>
    </lineage>
</organism>
<evidence type="ECO:0000313" key="2">
    <source>
        <dbReference type="Proteomes" id="UP000541535"/>
    </source>
</evidence>
<sequence>MSAATITSITLATAMTAYELFSAAFSVPRDPRSPAYKQGVLAALKFRIEGRRILKPYEAGTAEDDAYYAGIAEGHAIWRRTQAESAGAA</sequence>